<name>A0A9W4UUY8_9PLEO</name>
<dbReference type="InterPro" id="IPR051410">
    <property type="entry name" value="Ferric/Cupric_Reductase"/>
</dbReference>
<dbReference type="GO" id="GO:0006879">
    <property type="term" value="P:intracellular iron ion homeostasis"/>
    <property type="evidence" value="ECO:0007669"/>
    <property type="project" value="TreeGrafter"/>
</dbReference>
<dbReference type="Pfam" id="PF08030">
    <property type="entry name" value="NAD_binding_6"/>
    <property type="match status" value="1"/>
</dbReference>
<dbReference type="GO" id="GO:0052851">
    <property type="term" value="F:ferric-chelate reductase (NADPH) activity"/>
    <property type="evidence" value="ECO:0007669"/>
    <property type="project" value="UniProtKB-EC"/>
</dbReference>
<evidence type="ECO:0000256" key="2">
    <source>
        <dbReference type="ARBA" id="ARBA00006278"/>
    </source>
</evidence>
<dbReference type="PANTHER" id="PTHR32361:SF26">
    <property type="entry name" value="FAD-BINDING 8 DOMAIN-CONTAINING PROTEIN-RELATED"/>
    <property type="match status" value="1"/>
</dbReference>
<evidence type="ECO:0000313" key="15">
    <source>
        <dbReference type="EMBL" id="CAI6342339.1"/>
    </source>
</evidence>
<accession>A0A9W4UUY8</accession>
<evidence type="ECO:0000256" key="3">
    <source>
        <dbReference type="ARBA" id="ARBA00012668"/>
    </source>
</evidence>
<dbReference type="InterPro" id="IPR013130">
    <property type="entry name" value="Fe3_Rdtase_TM_dom"/>
</dbReference>
<dbReference type="Proteomes" id="UP001152607">
    <property type="component" value="Unassembled WGS sequence"/>
</dbReference>
<evidence type="ECO:0000256" key="10">
    <source>
        <dbReference type="ARBA" id="ARBA00023065"/>
    </source>
</evidence>
<dbReference type="Gene3D" id="3.40.50.80">
    <property type="entry name" value="Nucleotide-binding domain of ferredoxin-NADP reductase (FNR) module"/>
    <property type="match status" value="1"/>
</dbReference>
<dbReference type="GO" id="GO:0005886">
    <property type="term" value="C:plasma membrane"/>
    <property type="evidence" value="ECO:0007669"/>
    <property type="project" value="UniProtKB-SubCell"/>
</dbReference>
<dbReference type="EC" id="1.16.1.9" evidence="3"/>
<keyword evidence="7" id="KW-0249">Electron transport</keyword>
<dbReference type="Gene3D" id="2.40.30.10">
    <property type="entry name" value="Translation factors"/>
    <property type="match status" value="1"/>
</dbReference>
<feature type="transmembrane region" description="Helical" evidence="13">
    <location>
        <begin position="204"/>
        <end position="224"/>
    </location>
</feature>
<dbReference type="InterPro" id="IPR017927">
    <property type="entry name" value="FAD-bd_FR_type"/>
</dbReference>
<evidence type="ECO:0000256" key="11">
    <source>
        <dbReference type="ARBA" id="ARBA00023136"/>
    </source>
</evidence>
<dbReference type="InterPro" id="IPR017938">
    <property type="entry name" value="Riboflavin_synthase-like_b-brl"/>
</dbReference>
<comment type="catalytic activity">
    <reaction evidence="12">
        <text>2 a Fe(II)-siderophore + NADP(+) + H(+) = 2 a Fe(III)-siderophore + NADPH</text>
        <dbReference type="Rhea" id="RHEA:28795"/>
        <dbReference type="Rhea" id="RHEA-COMP:11342"/>
        <dbReference type="Rhea" id="RHEA-COMP:11344"/>
        <dbReference type="ChEBI" id="CHEBI:15378"/>
        <dbReference type="ChEBI" id="CHEBI:29033"/>
        <dbReference type="ChEBI" id="CHEBI:29034"/>
        <dbReference type="ChEBI" id="CHEBI:57783"/>
        <dbReference type="ChEBI" id="CHEBI:58349"/>
        <dbReference type="EC" id="1.16.1.9"/>
    </reaction>
</comment>
<evidence type="ECO:0000256" key="1">
    <source>
        <dbReference type="ARBA" id="ARBA00004651"/>
    </source>
</evidence>
<reference evidence="15" key="1">
    <citation type="submission" date="2023-01" db="EMBL/GenBank/DDBJ databases">
        <authorList>
            <person name="Van Ghelder C."/>
            <person name="Rancurel C."/>
        </authorList>
    </citation>
    <scope>NUCLEOTIDE SEQUENCE</scope>
    <source>
        <strain evidence="15">CNCM I-4278</strain>
    </source>
</reference>
<dbReference type="EMBL" id="CAOQHR010000013">
    <property type="protein sequence ID" value="CAI6342339.1"/>
    <property type="molecule type" value="Genomic_DNA"/>
</dbReference>
<dbReference type="GO" id="GO:0006826">
    <property type="term" value="P:iron ion transport"/>
    <property type="evidence" value="ECO:0007669"/>
    <property type="project" value="TreeGrafter"/>
</dbReference>
<feature type="transmembrane region" description="Helical" evidence="13">
    <location>
        <begin position="300"/>
        <end position="320"/>
    </location>
</feature>
<proteinExistence type="inferred from homology"/>
<keyword evidence="4" id="KW-0813">Transport</keyword>
<dbReference type="OrthoDB" id="4494341at2759"/>
<feature type="domain" description="FAD-binding FR-type" evidence="14">
    <location>
        <begin position="372"/>
        <end position="488"/>
    </location>
</feature>
<organism evidence="15 16">
    <name type="scientific">Periconia digitata</name>
    <dbReference type="NCBI Taxonomy" id="1303443"/>
    <lineage>
        <taxon>Eukaryota</taxon>
        <taxon>Fungi</taxon>
        <taxon>Dikarya</taxon>
        <taxon>Ascomycota</taxon>
        <taxon>Pezizomycotina</taxon>
        <taxon>Dothideomycetes</taxon>
        <taxon>Pleosporomycetidae</taxon>
        <taxon>Pleosporales</taxon>
        <taxon>Massarineae</taxon>
        <taxon>Periconiaceae</taxon>
        <taxon>Periconia</taxon>
    </lineage>
</organism>
<dbReference type="SUPFAM" id="SSF52343">
    <property type="entry name" value="Ferredoxin reductase-like, C-terminal NADP-linked domain"/>
    <property type="match status" value="1"/>
</dbReference>
<dbReference type="InterPro" id="IPR039261">
    <property type="entry name" value="FNR_nucleotide-bd"/>
</dbReference>
<keyword evidence="8 13" id="KW-1133">Transmembrane helix</keyword>
<evidence type="ECO:0000256" key="6">
    <source>
        <dbReference type="ARBA" id="ARBA00022692"/>
    </source>
</evidence>
<evidence type="ECO:0000256" key="13">
    <source>
        <dbReference type="SAM" id="Phobius"/>
    </source>
</evidence>
<comment type="similarity">
    <text evidence="2">Belongs to the ferric reductase (FRE) family.</text>
</comment>
<evidence type="ECO:0000256" key="8">
    <source>
        <dbReference type="ARBA" id="ARBA00022989"/>
    </source>
</evidence>
<feature type="transmembrane region" description="Helical" evidence="13">
    <location>
        <begin position="244"/>
        <end position="263"/>
    </location>
</feature>
<keyword evidence="16" id="KW-1185">Reference proteome</keyword>
<evidence type="ECO:0000256" key="9">
    <source>
        <dbReference type="ARBA" id="ARBA00023002"/>
    </source>
</evidence>
<dbReference type="AlphaFoldDB" id="A0A9W4UUY8"/>
<dbReference type="InterPro" id="IPR013121">
    <property type="entry name" value="Fe_red_NAD-bd_6"/>
</dbReference>
<dbReference type="SUPFAM" id="SSF63380">
    <property type="entry name" value="Riboflavin synthase domain-like"/>
    <property type="match status" value="1"/>
</dbReference>
<keyword evidence="11 13" id="KW-0472">Membrane</keyword>
<feature type="transmembrane region" description="Helical" evidence="13">
    <location>
        <begin position="270"/>
        <end position="288"/>
    </location>
</feature>
<keyword evidence="10" id="KW-0406">Ion transport</keyword>
<keyword evidence="6 13" id="KW-0812">Transmembrane</keyword>
<evidence type="ECO:0000259" key="14">
    <source>
        <dbReference type="PROSITE" id="PS51384"/>
    </source>
</evidence>
<sequence length="681" mass="76555">MYLFYILNLTNKAASLEDCFTHTTKEALQYVKPLGSIITELMNGYVKEGAIGVDDLHRWPPGSNAVTFLSETTSVVSIFELTKHPLLQLPWRKDMLVGVVSFATVGTRIGYSYSLPVCYSLKFTHHTKNAYVHILLSKYRAAMEIIQIYAISVGSFFLFLLLISPRSYVKLLITAVSLPTYRHLIYPRIIRRYRYVGPWSRASVLLQLCYILVNTFCISFNVPNVFTAGSRAAHLSLINMVPNFAGPHLSFLADILGVPLSTYQSIHRSSGIMSSLLLLFHIITIPGSQKQFPLQLTENLWGLVGASSLLLLSLLSIPVLRRYSYEIFIRTHQVLAIFSVYSVRRHLEQKPLVLQIYVYIYIATFFAALLLQGFFIRRCQARIARFEDTIKVELALSRPLKVKAGQYINLWIPSTSFWSIFQSHPFTVASWSNGDQEVLELFIEPRGGMTKKLLQGLTPNSDNLYPGIDGSLPRLALFSGPHGVSAPVGDYETVLLVASGSGIVAQLPYLKQLIYGHNAHKSRTRRVHLIWQLESIGTGIAVQSMINQILENDTFRILSISMYIKSGGTQLVTVVRKDSTAPRRTKLVNGDTQLETILEEEEVTVPSKLVNVKDGSADLKTILQEEREGKYINRSPGEVGEGSDILITVSGADELRDELRDLVLPYIYDRVKLIELEYQPA</sequence>
<dbReference type="Pfam" id="PF08022">
    <property type="entry name" value="FAD_binding_8"/>
    <property type="match status" value="1"/>
</dbReference>
<comment type="caution">
    <text evidence="15">The sequence shown here is derived from an EMBL/GenBank/DDBJ whole genome shotgun (WGS) entry which is preliminary data.</text>
</comment>
<dbReference type="CDD" id="cd06186">
    <property type="entry name" value="NOX_Duox_like_FAD_NADP"/>
    <property type="match status" value="1"/>
</dbReference>
<evidence type="ECO:0000256" key="5">
    <source>
        <dbReference type="ARBA" id="ARBA00022475"/>
    </source>
</evidence>
<comment type="subcellular location">
    <subcellularLocation>
        <location evidence="1">Cell membrane</location>
        <topology evidence="1">Multi-pass membrane protein</topology>
    </subcellularLocation>
</comment>
<dbReference type="InterPro" id="IPR013112">
    <property type="entry name" value="FAD-bd_8"/>
</dbReference>
<dbReference type="GO" id="GO:0015677">
    <property type="term" value="P:copper ion import"/>
    <property type="evidence" value="ECO:0007669"/>
    <property type="project" value="TreeGrafter"/>
</dbReference>
<keyword evidence="9" id="KW-0560">Oxidoreductase</keyword>
<gene>
    <name evidence="15" type="ORF">PDIGIT_LOCUS15545</name>
</gene>
<feature type="transmembrane region" description="Helical" evidence="13">
    <location>
        <begin position="356"/>
        <end position="376"/>
    </location>
</feature>
<feature type="transmembrane region" description="Helical" evidence="13">
    <location>
        <begin position="145"/>
        <end position="162"/>
    </location>
</feature>
<evidence type="ECO:0000256" key="12">
    <source>
        <dbReference type="ARBA" id="ARBA00048483"/>
    </source>
</evidence>
<evidence type="ECO:0000256" key="4">
    <source>
        <dbReference type="ARBA" id="ARBA00022448"/>
    </source>
</evidence>
<dbReference type="PROSITE" id="PS51384">
    <property type="entry name" value="FAD_FR"/>
    <property type="match status" value="1"/>
</dbReference>
<keyword evidence="5" id="KW-1003">Cell membrane</keyword>
<dbReference type="Pfam" id="PF01794">
    <property type="entry name" value="Ferric_reduct"/>
    <property type="match status" value="1"/>
</dbReference>
<protein>
    <recommendedName>
        <fullName evidence="3">ferric-chelate reductase (NADPH)</fullName>
        <ecNumber evidence="3">1.16.1.9</ecNumber>
    </recommendedName>
</protein>
<dbReference type="PANTHER" id="PTHR32361">
    <property type="entry name" value="FERRIC/CUPRIC REDUCTASE TRANSMEMBRANE COMPONENT"/>
    <property type="match status" value="1"/>
</dbReference>
<evidence type="ECO:0000256" key="7">
    <source>
        <dbReference type="ARBA" id="ARBA00022982"/>
    </source>
</evidence>
<evidence type="ECO:0000313" key="16">
    <source>
        <dbReference type="Proteomes" id="UP001152607"/>
    </source>
</evidence>